<evidence type="ECO:0000313" key="3">
    <source>
        <dbReference type="Proteomes" id="UP001365405"/>
    </source>
</evidence>
<dbReference type="Pfam" id="PF14559">
    <property type="entry name" value="TPR_19"/>
    <property type="match status" value="1"/>
</dbReference>
<dbReference type="InterPro" id="IPR013766">
    <property type="entry name" value="Thioredoxin_domain"/>
</dbReference>
<dbReference type="Proteomes" id="UP001365405">
    <property type="component" value="Unassembled WGS sequence"/>
</dbReference>
<name>A0ABU9CNX3_9BURK</name>
<dbReference type="InterPro" id="IPR036249">
    <property type="entry name" value="Thioredoxin-like_sf"/>
</dbReference>
<protein>
    <submittedName>
        <fullName evidence="2">Tetratricopeptide repeat protein</fullName>
    </submittedName>
</protein>
<gene>
    <name evidence="2" type="ORF">AACH10_24875</name>
</gene>
<evidence type="ECO:0000313" key="2">
    <source>
        <dbReference type="EMBL" id="MEK8053514.1"/>
    </source>
</evidence>
<feature type="domain" description="Thioredoxin" evidence="1">
    <location>
        <begin position="1"/>
        <end position="111"/>
    </location>
</feature>
<dbReference type="InterPro" id="IPR011990">
    <property type="entry name" value="TPR-like_helical_dom_sf"/>
</dbReference>
<dbReference type="EMBL" id="JBBUTH010000011">
    <property type="protein sequence ID" value="MEK8053514.1"/>
    <property type="molecule type" value="Genomic_DNA"/>
</dbReference>
<accession>A0ABU9CNX3</accession>
<comment type="caution">
    <text evidence="2">The sequence shown here is derived from an EMBL/GenBank/DDBJ whole genome shotgun (WGS) entry which is preliminary data.</text>
</comment>
<dbReference type="Gene3D" id="1.25.40.10">
    <property type="entry name" value="Tetratricopeptide repeat domain"/>
    <property type="match status" value="2"/>
</dbReference>
<dbReference type="PROSITE" id="PS51352">
    <property type="entry name" value="THIOREDOXIN_2"/>
    <property type="match status" value="1"/>
</dbReference>
<dbReference type="SUPFAM" id="SSF52833">
    <property type="entry name" value="Thioredoxin-like"/>
    <property type="match status" value="1"/>
</dbReference>
<dbReference type="Pfam" id="PF00085">
    <property type="entry name" value="Thioredoxin"/>
    <property type="match status" value="1"/>
</dbReference>
<evidence type="ECO:0000259" key="1">
    <source>
        <dbReference type="PROSITE" id="PS51352"/>
    </source>
</evidence>
<dbReference type="Pfam" id="PF14561">
    <property type="entry name" value="TPR_20"/>
    <property type="match status" value="1"/>
</dbReference>
<keyword evidence="3" id="KW-1185">Reference proteome</keyword>
<dbReference type="SUPFAM" id="SSF48452">
    <property type="entry name" value="TPR-like"/>
    <property type="match status" value="1"/>
</dbReference>
<dbReference type="CDD" id="cd02956">
    <property type="entry name" value="ybbN"/>
    <property type="match status" value="1"/>
</dbReference>
<dbReference type="PANTHER" id="PTHR45663:SF11">
    <property type="entry name" value="GEO12009P1"/>
    <property type="match status" value="1"/>
</dbReference>
<dbReference type="RefSeq" id="WP_341413240.1">
    <property type="nucleotide sequence ID" value="NZ_JBBUTH010000011.1"/>
</dbReference>
<sequence length="320" mass="34711">MSDITIQNFETELIQASMQQPVLLDIWAPWCQPCRTLGPILEKLETAYGGRFKLAKLNSDEQPEIAGQLSQAFGVRSIPFCVLFAQGQPVDGFVGALPEAQIREFLDRHVPSAAEAEAEAETAEAEALEAEGDVHAALAKLQQAVAVDPANDTARFDYVKLLIETGNLPMARQAFEPVAGKLQFEPRLAALGLWLAACEKAPTARPPQALAAAIEANRRDFDARYELAQLQMAVGRFTDAMDALLEIIMRDKAWNDELARKTYVAILELMTKPVPKAAPGAAGADAGKAKGTLELTGKAAVPPSDPVIDQYRRKLSMALF</sequence>
<dbReference type="Gene3D" id="3.40.30.10">
    <property type="entry name" value="Glutaredoxin"/>
    <property type="match status" value="1"/>
</dbReference>
<dbReference type="PANTHER" id="PTHR45663">
    <property type="entry name" value="GEO12009P1"/>
    <property type="match status" value="1"/>
</dbReference>
<proteinExistence type="predicted"/>
<organism evidence="2 3">
    <name type="scientific">Pseudaquabacterium inlustre</name>
    <dbReference type="NCBI Taxonomy" id="2984192"/>
    <lineage>
        <taxon>Bacteria</taxon>
        <taxon>Pseudomonadati</taxon>
        <taxon>Pseudomonadota</taxon>
        <taxon>Betaproteobacteria</taxon>
        <taxon>Burkholderiales</taxon>
        <taxon>Sphaerotilaceae</taxon>
        <taxon>Pseudaquabacterium</taxon>
    </lineage>
</organism>
<reference evidence="2 3" key="1">
    <citation type="submission" date="2024-04" db="EMBL/GenBank/DDBJ databases">
        <title>Novel species of the genus Ideonella isolated from streams.</title>
        <authorList>
            <person name="Lu H."/>
        </authorList>
    </citation>
    <scope>NUCLEOTIDE SEQUENCE [LARGE SCALE GENOMIC DNA]</scope>
    <source>
        <strain evidence="2 3">DXS22W</strain>
    </source>
</reference>